<dbReference type="InterPro" id="IPR036188">
    <property type="entry name" value="FAD/NAD-bd_sf"/>
</dbReference>
<evidence type="ECO:0000313" key="2">
    <source>
        <dbReference type="EMBL" id="MXP26005.1"/>
    </source>
</evidence>
<dbReference type="InterPro" id="IPR008461">
    <property type="entry name" value="CrtY"/>
</dbReference>
<proteinExistence type="inferred from homology"/>
<dbReference type="Proteomes" id="UP000460561">
    <property type="component" value="Unassembled WGS sequence"/>
</dbReference>
<dbReference type="NCBIfam" id="TIGR01789">
    <property type="entry name" value="lycopene_cycl"/>
    <property type="match status" value="1"/>
</dbReference>
<evidence type="ECO:0000256" key="1">
    <source>
        <dbReference type="ARBA" id="ARBA00006599"/>
    </source>
</evidence>
<sequence length="395" mass="44496">MNRSNIDLLIVGGGLSGGLIALALQQYRPELTVRVVESGMVLGGNHRWSWFGSDLDTAGHRLMAPFPATCWNNGYEVRFPDRKRQLPTTYHSLGSVDFDRILRRMLPDNTVFYGLDAAKVSDSTVTLTSGEVLTAAAVIDCRGQVESDALQCGYQIFYGRHIRCKYPHKIARPIIMDATVEQWDGYRFVYSLPLSDTEIFIEDTYYADQPRLDKPTLSERVDRYCAQHGIEGETIGEETGILPVITGGNFDKFQRENRISGVGNAGMRGGFSHPLTSYSLPHAVNTALAIANMPRLSGNAVAQMLEQRARQHWHKTAYYRLLGKMLFKAAEPQKRYRVFEHFYSMPESLIERFYAARSTRLDRLRILCGKPPVPILGALRAILSKRTDIGERQDA</sequence>
<gene>
    <name evidence="2" type="primary">crtY</name>
    <name evidence="2" type="ORF">GRI39_08115</name>
</gene>
<evidence type="ECO:0000313" key="3">
    <source>
        <dbReference type="Proteomes" id="UP000460561"/>
    </source>
</evidence>
<keyword evidence="2" id="KW-0413">Isomerase</keyword>
<name>A0A845AB31_9SPHN</name>
<comment type="caution">
    <text evidence="2">The sequence shown here is derived from an EMBL/GenBank/DDBJ whole genome shotgun (WGS) entry which is preliminary data.</text>
</comment>
<dbReference type="GO" id="GO:0045436">
    <property type="term" value="F:lycopene beta cyclase activity"/>
    <property type="evidence" value="ECO:0007669"/>
    <property type="project" value="InterPro"/>
</dbReference>
<dbReference type="NCBIfam" id="TIGR01790">
    <property type="entry name" value="carotene-cycl"/>
    <property type="match status" value="1"/>
</dbReference>
<dbReference type="SUPFAM" id="SSF51905">
    <property type="entry name" value="FAD/NAD(P)-binding domain"/>
    <property type="match status" value="1"/>
</dbReference>
<dbReference type="EMBL" id="WTYQ01000002">
    <property type="protein sequence ID" value="MXP26005.1"/>
    <property type="molecule type" value="Genomic_DNA"/>
</dbReference>
<comment type="similarity">
    <text evidence="1">Belongs to the lycopene cyclase family.</text>
</comment>
<organism evidence="2 3">
    <name type="scientific">Altericroceibacterium indicum</name>
    <dbReference type="NCBI Taxonomy" id="374177"/>
    <lineage>
        <taxon>Bacteria</taxon>
        <taxon>Pseudomonadati</taxon>
        <taxon>Pseudomonadota</taxon>
        <taxon>Alphaproteobacteria</taxon>
        <taxon>Sphingomonadales</taxon>
        <taxon>Erythrobacteraceae</taxon>
        <taxon>Altericroceibacterium</taxon>
    </lineage>
</organism>
<protein>
    <submittedName>
        <fullName evidence="2">Lycopene beta-cyclase CrtY</fullName>
        <ecNumber evidence="2">5.5.1.19</ecNumber>
    </submittedName>
</protein>
<dbReference type="EC" id="5.5.1.19" evidence="2"/>
<keyword evidence="3" id="KW-1185">Reference proteome</keyword>
<dbReference type="RefSeq" id="WP_160739156.1">
    <property type="nucleotide sequence ID" value="NZ_WTYQ01000002.1"/>
</dbReference>
<dbReference type="AlphaFoldDB" id="A0A845AB31"/>
<dbReference type="InterPro" id="IPR010108">
    <property type="entry name" value="Lycopene_cyclase_b/e"/>
</dbReference>
<dbReference type="GO" id="GO:0016117">
    <property type="term" value="P:carotenoid biosynthetic process"/>
    <property type="evidence" value="ECO:0007669"/>
    <property type="project" value="InterPro"/>
</dbReference>
<dbReference type="GO" id="GO:0016705">
    <property type="term" value="F:oxidoreductase activity, acting on paired donors, with incorporation or reduction of molecular oxygen"/>
    <property type="evidence" value="ECO:0007669"/>
    <property type="project" value="InterPro"/>
</dbReference>
<dbReference type="Pfam" id="PF05834">
    <property type="entry name" value="Lycopene_cycl"/>
    <property type="match status" value="1"/>
</dbReference>
<reference evidence="2 3" key="1">
    <citation type="submission" date="2019-12" db="EMBL/GenBank/DDBJ databases">
        <title>Genomic-based taxomic classification of the family Erythrobacteraceae.</title>
        <authorList>
            <person name="Xu L."/>
        </authorList>
    </citation>
    <scope>NUCLEOTIDE SEQUENCE [LARGE SCALE GENOMIC DNA]</scope>
    <source>
        <strain evidence="2 3">DSM 18604</strain>
    </source>
</reference>
<accession>A0A845AB31</accession>
<dbReference type="OrthoDB" id="5793379at2"/>